<reference evidence="1" key="1">
    <citation type="submission" date="2015-12" db="EMBL/GenBank/DDBJ databases">
        <title>Gene expression during late stages of embryo sac development: a critical building block for successful pollen-pistil interactions.</title>
        <authorList>
            <person name="Liu Y."/>
            <person name="Joly V."/>
            <person name="Sabar M."/>
            <person name="Matton D.P."/>
        </authorList>
    </citation>
    <scope>NUCLEOTIDE SEQUENCE</scope>
</reference>
<protein>
    <submittedName>
        <fullName evidence="1">Putative ovule protein</fullName>
    </submittedName>
</protein>
<dbReference type="AlphaFoldDB" id="A0A0V0HUS4"/>
<accession>A0A0V0HUS4</accession>
<organism evidence="1">
    <name type="scientific">Solanum chacoense</name>
    <name type="common">Chaco potato</name>
    <dbReference type="NCBI Taxonomy" id="4108"/>
    <lineage>
        <taxon>Eukaryota</taxon>
        <taxon>Viridiplantae</taxon>
        <taxon>Streptophyta</taxon>
        <taxon>Embryophyta</taxon>
        <taxon>Tracheophyta</taxon>
        <taxon>Spermatophyta</taxon>
        <taxon>Magnoliopsida</taxon>
        <taxon>eudicotyledons</taxon>
        <taxon>Gunneridae</taxon>
        <taxon>Pentapetalae</taxon>
        <taxon>asterids</taxon>
        <taxon>lamiids</taxon>
        <taxon>Solanales</taxon>
        <taxon>Solanaceae</taxon>
        <taxon>Solanoideae</taxon>
        <taxon>Solaneae</taxon>
        <taxon>Solanum</taxon>
    </lineage>
</organism>
<sequence>MYQKIVLLLFTSLNVDTTYKKSLAHHYPRGLKNQRILLHVKRNWRRLLYMSRVYPKDGTYVFSKTGTRPSNA</sequence>
<evidence type="ECO:0000313" key="1">
    <source>
        <dbReference type="EMBL" id="JAP23891.1"/>
    </source>
</evidence>
<name>A0A0V0HUS4_SOLCH</name>
<dbReference type="EMBL" id="GEDG01014984">
    <property type="protein sequence ID" value="JAP23891.1"/>
    <property type="molecule type" value="Transcribed_RNA"/>
</dbReference>
<proteinExistence type="predicted"/>